<organism evidence="2 3">
    <name type="scientific">Vigna mungo</name>
    <name type="common">Black gram</name>
    <name type="synonym">Phaseolus mungo</name>
    <dbReference type="NCBI Taxonomy" id="3915"/>
    <lineage>
        <taxon>Eukaryota</taxon>
        <taxon>Viridiplantae</taxon>
        <taxon>Streptophyta</taxon>
        <taxon>Embryophyta</taxon>
        <taxon>Tracheophyta</taxon>
        <taxon>Spermatophyta</taxon>
        <taxon>Magnoliopsida</taxon>
        <taxon>eudicotyledons</taxon>
        <taxon>Gunneridae</taxon>
        <taxon>Pentapetalae</taxon>
        <taxon>rosids</taxon>
        <taxon>fabids</taxon>
        <taxon>Fabales</taxon>
        <taxon>Fabaceae</taxon>
        <taxon>Papilionoideae</taxon>
        <taxon>50 kb inversion clade</taxon>
        <taxon>NPAAA clade</taxon>
        <taxon>indigoferoid/millettioid clade</taxon>
        <taxon>Phaseoleae</taxon>
        <taxon>Vigna</taxon>
    </lineage>
</organism>
<name>A0AAQ3PB46_VIGMU</name>
<proteinExistence type="predicted"/>
<dbReference type="AlphaFoldDB" id="A0AAQ3PB46"/>
<feature type="compositionally biased region" description="Basic and acidic residues" evidence="1">
    <location>
        <begin position="193"/>
        <end position="203"/>
    </location>
</feature>
<evidence type="ECO:0000313" key="2">
    <source>
        <dbReference type="EMBL" id="WVZ24531.1"/>
    </source>
</evidence>
<feature type="compositionally biased region" description="Basic and acidic residues" evidence="1">
    <location>
        <begin position="164"/>
        <end position="182"/>
    </location>
</feature>
<protein>
    <recommendedName>
        <fullName evidence="4">Retrotransposon gag domain-containing protein</fullName>
    </recommendedName>
</protein>
<dbReference type="Proteomes" id="UP001374535">
    <property type="component" value="Chromosome 1"/>
</dbReference>
<keyword evidence="3" id="KW-1185">Reference proteome</keyword>
<evidence type="ECO:0000256" key="1">
    <source>
        <dbReference type="SAM" id="MobiDB-lite"/>
    </source>
</evidence>
<reference evidence="2 3" key="1">
    <citation type="journal article" date="2023" name="Life. Sci Alliance">
        <title>Evolutionary insights into 3D genome organization and epigenetic landscape of Vigna mungo.</title>
        <authorList>
            <person name="Junaid A."/>
            <person name="Singh B."/>
            <person name="Bhatia S."/>
        </authorList>
    </citation>
    <scope>NUCLEOTIDE SEQUENCE [LARGE SCALE GENOMIC DNA]</scope>
    <source>
        <strain evidence="2">Urdbean</strain>
    </source>
</reference>
<feature type="region of interest" description="Disordered" evidence="1">
    <location>
        <begin position="233"/>
        <end position="273"/>
    </location>
</feature>
<evidence type="ECO:0008006" key="4">
    <source>
        <dbReference type="Google" id="ProtNLM"/>
    </source>
</evidence>
<gene>
    <name evidence="2" type="ORF">V8G54_003075</name>
</gene>
<accession>A0AAQ3PB46</accession>
<dbReference type="EMBL" id="CP144700">
    <property type="protein sequence ID" value="WVZ24531.1"/>
    <property type="molecule type" value="Genomic_DNA"/>
</dbReference>
<evidence type="ECO:0000313" key="3">
    <source>
        <dbReference type="Proteomes" id="UP001374535"/>
    </source>
</evidence>
<sequence length="401" mass="45870">MEKFKDSSLFNEFSKCTSHRTQSSISSDLFQNDDNVTTKLRKGEELKNLGLLKYGPNRTSLTLGTDPGGSVDPVCGGNDKWVSPELGAWATRTSNDGDAWRLLSRSDFRCWVRWSLAHISALSTTPVGYGGSRDGRTTAATTVEYIRGGIKEEGINIIPNGKTGGKEKSNDKASGKGSEAKRYERRSRTVRQRGSEAKQRRMEGSLIATESSVEELRAEMRAVTCKLQAFGRTRGRRTRNQDRSFEGSRDSVNEEWERQPSENPKYESEEDRGEVRHNWMKRVELPTFKGTNPMSWIAKVEKIFNLQSMTEKEKMKLVYRCMEGGASYWFRFWRKKTRPLTWKMFTDTLTQRFGRLNRGTVFEKLAAVRQKGKEVQHGEDVEQAEFMPHDPRDLLTTMERA</sequence>
<feature type="region of interest" description="Disordered" evidence="1">
    <location>
        <begin position="155"/>
        <end position="205"/>
    </location>
</feature>
<feature type="compositionally biased region" description="Basic and acidic residues" evidence="1">
    <location>
        <begin position="239"/>
        <end position="273"/>
    </location>
</feature>